<feature type="non-terminal residue" evidence="7">
    <location>
        <position position="168"/>
    </location>
</feature>
<sequence>MYARAYLKFKNQEDIILFRDRFDGYVFLDNKGQEYPAIVEFAPFQKAAKKKTKKRDTKRMREEKREERRRREIERKRQREEERRKWKEEEKRKRKDIEKLKKIDRVPERDKLKDEPKIKDRPAMQLYQPGARSRNRLCPPDDSTKSGDSAVEKKQESGISHRKEGSEE</sequence>
<dbReference type="GO" id="GO:0003729">
    <property type="term" value="F:mRNA binding"/>
    <property type="evidence" value="ECO:0007669"/>
    <property type="project" value="TreeGrafter"/>
</dbReference>
<accession>A0A212C023</accession>
<evidence type="ECO:0000256" key="4">
    <source>
        <dbReference type="ARBA" id="ARBA00023242"/>
    </source>
</evidence>
<evidence type="ECO:0000256" key="5">
    <source>
        <dbReference type="SAM" id="MobiDB-lite"/>
    </source>
</evidence>
<gene>
    <name evidence="7" type="ORF">Celaphus_00009479</name>
</gene>
<dbReference type="AlphaFoldDB" id="A0A212C023"/>
<dbReference type="OrthoDB" id="18087at2759"/>
<evidence type="ECO:0000256" key="2">
    <source>
        <dbReference type="ARBA" id="ARBA00005991"/>
    </source>
</evidence>
<protein>
    <submittedName>
        <fullName evidence="7">UPF3B</fullName>
    </submittedName>
</protein>
<dbReference type="InterPro" id="IPR005120">
    <property type="entry name" value="UPF3_dom"/>
</dbReference>
<feature type="compositionally biased region" description="Basic and acidic residues" evidence="5">
    <location>
        <begin position="59"/>
        <end position="122"/>
    </location>
</feature>
<dbReference type="GO" id="GO:0005730">
    <property type="term" value="C:nucleolus"/>
    <property type="evidence" value="ECO:0007669"/>
    <property type="project" value="TreeGrafter"/>
</dbReference>
<dbReference type="GO" id="GO:0000184">
    <property type="term" value="P:nuclear-transcribed mRNA catabolic process, nonsense-mediated decay"/>
    <property type="evidence" value="ECO:0007669"/>
    <property type="project" value="UniProtKB-KW"/>
</dbReference>
<organism evidence="7 8">
    <name type="scientific">Cervus elaphus hippelaphus</name>
    <name type="common">European red deer</name>
    <dbReference type="NCBI Taxonomy" id="46360"/>
    <lineage>
        <taxon>Eukaryota</taxon>
        <taxon>Metazoa</taxon>
        <taxon>Chordata</taxon>
        <taxon>Craniata</taxon>
        <taxon>Vertebrata</taxon>
        <taxon>Euteleostomi</taxon>
        <taxon>Mammalia</taxon>
        <taxon>Eutheria</taxon>
        <taxon>Laurasiatheria</taxon>
        <taxon>Artiodactyla</taxon>
        <taxon>Ruminantia</taxon>
        <taxon>Pecora</taxon>
        <taxon>Cervidae</taxon>
        <taxon>Cervinae</taxon>
        <taxon>Cervus</taxon>
    </lineage>
</organism>
<keyword evidence="8" id="KW-1185">Reference proteome</keyword>
<dbReference type="Proteomes" id="UP000242450">
    <property type="component" value="Chromosome X"/>
</dbReference>
<dbReference type="InterPro" id="IPR035979">
    <property type="entry name" value="RBD_domain_sf"/>
</dbReference>
<feature type="compositionally biased region" description="Basic residues" evidence="5">
    <location>
        <begin position="47"/>
        <end position="58"/>
    </location>
</feature>
<feature type="compositionally biased region" description="Basic and acidic residues" evidence="5">
    <location>
        <begin position="142"/>
        <end position="168"/>
    </location>
</feature>
<dbReference type="EMBL" id="MKHE01000034">
    <property type="protein sequence ID" value="OWJ99344.1"/>
    <property type="molecule type" value="Genomic_DNA"/>
</dbReference>
<dbReference type="PANTHER" id="PTHR13112">
    <property type="entry name" value="UPF3 REGULATOR OF NONSENSE TRANSCRIPTS-LIKE PROTEIN"/>
    <property type="match status" value="1"/>
</dbReference>
<dbReference type="InterPro" id="IPR039722">
    <property type="entry name" value="Upf3"/>
</dbReference>
<keyword evidence="3" id="KW-0866">Nonsense-mediated mRNA decay</keyword>
<dbReference type="PANTHER" id="PTHR13112:SF1">
    <property type="entry name" value="REGULATOR OF NONSENSE TRANSCRIPTS 3B"/>
    <property type="match status" value="1"/>
</dbReference>
<evidence type="ECO:0000313" key="8">
    <source>
        <dbReference type="Proteomes" id="UP000242450"/>
    </source>
</evidence>
<dbReference type="GO" id="GO:0045727">
    <property type="term" value="P:positive regulation of translation"/>
    <property type="evidence" value="ECO:0007669"/>
    <property type="project" value="TreeGrafter"/>
</dbReference>
<evidence type="ECO:0000256" key="1">
    <source>
        <dbReference type="ARBA" id="ARBA00004123"/>
    </source>
</evidence>
<evidence type="ECO:0000259" key="6">
    <source>
        <dbReference type="Pfam" id="PF03467"/>
    </source>
</evidence>
<feature type="region of interest" description="Disordered" evidence="5">
    <location>
        <begin position="46"/>
        <end position="168"/>
    </location>
</feature>
<dbReference type="SUPFAM" id="SSF54928">
    <property type="entry name" value="RNA-binding domain, RBD"/>
    <property type="match status" value="1"/>
</dbReference>
<dbReference type="GO" id="GO:0005737">
    <property type="term" value="C:cytoplasm"/>
    <property type="evidence" value="ECO:0007669"/>
    <property type="project" value="TreeGrafter"/>
</dbReference>
<dbReference type="InterPro" id="IPR012677">
    <property type="entry name" value="Nucleotide-bd_a/b_plait_sf"/>
</dbReference>
<comment type="subcellular location">
    <subcellularLocation>
        <location evidence="1">Nucleus</location>
    </subcellularLocation>
</comment>
<comment type="similarity">
    <text evidence="2">Belongs to the RENT3 family.</text>
</comment>
<evidence type="ECO:0000313" key="7">
    <source>
        <dbReference type="EMBL" id="OWJ99344.1"/>
    </source>
</evidence>
<proteinExistence type="inferred from homology"/>
<dbReference type="Pfam" id="PF03467">
    <property type="entry name" value="Smg4_UPF3"/>
    <property type="match status" value="1"/>
</dbReference>
<evidence type="ECO:0000256" key="3">
    <source>
        <dbReference type="ARBA" id="ARBA00023161"/>
    </source>
</evidence>
<comment type="caution">
    <text evidence="7">The sequence shown here is derived from an EMBL/GenBank/DDBJ whole genome shotgun (WGS) entry which is preliminary data.</text>
</comment>
<dbReference type="Gene3D" id="3.30.70.330">
    <property type="match status" value="1"/>
</dbReference>
<name>A0A212C023_CEREH</name>
<reference evidence="7 8" key="1">
    <citation type="journal article" date="2018" name="Mol. Genet. Genomics">
        <title>The red deer Cervus elaphus genome CerEla1.0: sequencing, annotating, genes, and chromosomes.</title>
        <authorList>
            <person name="Bana N.A."/>
            <person name="Nyiri A."/>
            <person name="Nagy J."/>
            <person name="Frank K."/>
            <person name="Nagy T."/>
            <person name="Steger V."/>
            <person name="Schiller M."/>
            <person name="Lakatos P."/>
            <person name="Sugar L."/>
            <person name="Horn P."/>
            <person name="Barta E."/>
            <person name="Orosz L."/>
        </authorList>
    </citation>
    <scope>NUCLEOTIDE SEQUENCE [LARGE SCALE GENOMIC DNA]</scope>
    <source>
        <strain evidence="7">Hungarian</strain>
    </source>
</reference>
<feature type="domain" description="UPF3" evidence="6">
    <location>
        <begin position="2"/>
        <end position="92"/>
    </location>
</feature>
<keyword evidence="4" id="KW-0539">Nucleus</keyword>